<organism evidence="1 2">
    <name type="scientific">Selenomonas ruminantium</name>
    <dbReference type="NCBI Taxonomy" id="971"/>
    <lineage>
        <taxon>Bacteria</taxon>
        <taxon>Bacillati</taxon>
        <taxon>Bacillota</taxon>
        <taxon>Negativicutes</taxon>
        <taxon>Selenomonadales</taxon>
        <taxon>Selenomonadaceae</taxon>
        <taxon>Selenomonas</taxon>
    </lineage>
</organism>
<name>A0A1K1M3Z1_SELRU</name>
<proteinExistence type="predicted"/>
<evidence type="ECO:0000313" key="1">
    <source>
        <dbReference type="EMBL" id="SFW17861.1"/>
    </source>
</evidence>
<keyword evidence="2" id="KW-1185">Reference proteome</keyword>
<dbReference type="EMBL" id="FPJA01000004">
    <property type="protein sequence ID" value="SFW17861.1"/>
    <property type="molecule type" value="Genomic_DNA"/>
</dbReference>
<dbReference type="RefSeq" id="WP_072305426.1">
    <property type="nucleotide sequence ID" value="NZ_FPJA01000004.1"/>
</dbReference>
<accession>A0A1K1M3Z1</accession>
<dbReference type="AlphaFoldDB" id="A0A1K1M3Z1"/>
<reference evidence="2" key="1">
    <citation type="submission" date="2016-11" db="EMBL/GenBank/DDBJ databases">
        <authorList>
            <person name="Varghese N."/>
            <person name="Submissions S."/>
        </authorList>
    </citation>
    <scope>NUCLEOTIDE SEQUENCE [LARGE SCALE GENOMIC DNA]</scope>
    <source>
        <strain evidence="2">C3</strain>
    </source>
</reference>
<sequence>MANQLHIYYGNPTAGSTDGTEASSGTELSPISVTLDASKEEQKAVKCAVRCDNGYYIEGSTAIKFVGDGSAKWRAAADNNYADEDAALKKASWQETLALDGVTDKNTIFWVKATSSKEEKPQNDNSVDIQAEGLVVAV</sequence>
<evidence type="ECO:0000313" key="2">
    <source>
        <dbReference type="Proteomes" id="UP000182958"/>
    </source>
</evidence>
<protein>
    <submittedName>
        <fullName evidence="1">Uncharacterized protein</fullName>
    </submittedName>
</protein>
<dbReference type="Proteomes" id="UP000182958">
    <property type="component" value="Unassembled WGS sequence"/>
</dbReference>
<gene>
    <name evidence="1" type="ORF">SAMN02910323_0561</name>
</gene>